<gene>
    <name evidence="2" type="ORF">GCM10009550_78290</name>
</gene>
<evidence type="ECO:0000259" key="1">
    <source>
        <dbReference type="Pfam" id="PF25135"/>
    </source>
</evidence>
<sequence>MANRSYLYAADSLPTADDIPRPVRCVSEHAWDVPLAHLLLAGHGTAAAPSMIWNPPVGLTADYDPGADLLLGLLRLVGEGEIADREDFDAMVLRTAQHLEKQRSRHFLLEPGEIFSLVEDDLDTAAQDLIDTRIEPAVTRARSALDGREAAWLDELRKDWSTHFASFYADHLYYSFPTD</sequence>
<dbReference type="RefSeq" id="WP_344247933.1">
    <property type="nucleotide sequence ID" value="NZ_BAAAHH010000076.1"/>
</dbReference>
<proteinExistence type="predicted"/>
<dbReference type="InterPro" id="IPR056724">
    <property type="entry name" value="DUF7822"/>
</dbReference>
<comment type="caution">
    <text evidence="2">The sequence shown here is derived from an EMBL/GenBank/DDBJ whole genome shotgun (WGS) entry which is preliminary data.</text>
</comment>
<accession>A0ABN1S2C0</accession>
<dbReference type="Proteomes" id="UP001500665">
    <property type="component" value="Unassembled WGS sequence"/>
</dbReference>
<reference evidence="2 3" key="1">
    <citation type="journal article" date="2019" name="Int. J. Syst. Evol. Microbiol.">
        <title>The Global Catalogue of Microorganisms (GCM) 10K type strain sequencing project: providing services to taxonomists for standard genome sequencing and annotation.</title>
        <authorList>
            <consortium name="The Broad Institute Genomics Platform"/>
            <consortium name="The Broad Institute Genome Sequencing Center for Infectious Disease"/>
            <person name="Wu L."/>
            <person name="Ma J."/>
        </authorList>
    </citation>
    <scope>NUCLEOTIDE SEQUENCE [LARGE SCALE GENOMIC DNA]</scope>
    <source>
        <strain evidence="2 3">JCM 10696</strain>
    </source>
</reference>
<feature type="domain" description="DUF7822" evidence="1">
    <location>
        <begin position="13"/>
        <end position="131"/>
    </location>
</feature>
<evidence type="ECO:0000313" key="2">
    <source>
        <dbReference type="EMBL" id="GAA0970490.1"/>
    </source>
</evidence>
<organism evidence="2 3">
    <name type="scientific">Actinocorallia libanotica</name>
    <dbReference type="NCBI Taxonomy" id="46162"/>
    <lineage>
        <taxon>Bacteria</taxon>
        <taxon>Bacillati</taxon>
        <taxon>Actinomycetota</taxon>
        <taxon>Actinomycetes</taxon>
        <taxon>Streptosporangiales</taxon>
        <taxon>Thermomonosporaceae</taxon>
        <taxon>Actinocorallia</taxon>
    </lineage>
</organism>
<dbReference type="Pfam" id="PF25135">
    <property type="entry name" value="DUF7822"/>
    <property type="match status" value="1"/>
</dbReference>
<keyword evidence="3" id="KW-1185">Reference proteome</keyword>
<evidence type="ECO:0000313" key="3">
    <source>
        <dbReference type="Proteomes" id="UP001500665"/>
    </source>
</evidence>
<name>A0ABN1S2C0_9ACTN</name>
<protein>
    <recommendedName>
        <fullName evidence="1">DUF7822 domain-containing protein</fullName>
    </recommendedName>
</protein>
<dbReference type="EMBL" id="BAAAHH010000076">
    <property type="protein sequence ID" value="GAA0970490.1"/>
    <property type="molecule type" value="Genomic_DNA"/>
</dbReference>